<dbReference type="Proteomes" id="UP000050517">
    <property type="component" value="Unassembled WGS sequence"/>
</dbReference>
<dbReference type="STRING" id="1544416.Cocul_02152"/>
<evidence type="ECO:0000259" key="1">
    <source>
        <dbReference type="Pfam" id="PF22242"/>
    </source>
</evidence>
<dbReference type="AlphaFoldDB" id="A0A0Q1DSZ1"/>
<comment type="caution">
    <text evidence="2">The sequence shown here is derived from an EMBL/GenBank/DDBJ whole genome shotgun (WGS) entry which is preliminary data.</text>
</comment>
<gene>
    <name evidence="2" type="ORF">Cocul_02152</name>
</gene>
<name>A0A0Q1DSZ1_9CORY</name>
<reference evidence="2 3" key="1">
    <citation type="submission" date="2015-10" db="EMBL/GenBank/DDBJ databases">
        <title>Corynebacteirum lowii and Corynebacterium oculi species nova, derived from human clinical disease and and emended description of Corynebacterium mastiditis.</title>
        <authorList>
            <person name="Bernard K."/>
            <person name="Pacheco A.L."/>
            <person name="Mcdougall C."/>
            <person name="Burtx T."/>
            <person name="Weibe D."/>
            <person name="Tyler S."/>
            <person name="Olson A.B."/>
            <person name="Cnockaert M."/>
            <person name="Eguchi H."/>
            <person name="Kuwahara T."/>
            <person name="Nakayama-Imaohji H."/>
            <person name="Boudewijins M."/>
            <person name="Van Hoecke F."/>
            <person name="Bernier A.-M."/>
            <person name="Vandamme P."/>
        </authorList>
    </citation>
    <scope>NUCLEOTIDE SEQUENCE [LARGE SCALE GENOMIC DNA]</scope>
    <source>
        <strain evidence="2 3">NML 130210</strain>
    </source>
</reference>
<protein>
    <recommendedName>
        <fullName evidence="1">CGL2689-like C-terminal domain-containing protein</fullName>
    </recommendedName>
</protein>
<proteinExistence type="predicted"/>
<organism evidence="2 3">
    <name type="scientific">Corynebacterium oculi</name>
    <dbReference type="NCBI Taxonomy" id="1544416"/>
    <lineage>
        <taxon>Bacteria</taxon>
        <taxon>Bacillati</taxon>
        <taxon>Actinomycetota</taxon>
        <taxon>Actinomycetes</taxon>
        <taxon>Mycobacteriales</taxon>
        <taxon>Corynebacteriaceae</taxon>
        <taxon>Corynebacterium</taxon>
    </lineage>
</organism>
<evidence type="ECO:0000313" key="2">
    <source>
        <dbReference type="EMBL" id="KQB83179.1"/>
    </source>
</evidence>
<dbReference type="Gene3D" id="3.40.50.720">
    <property type="entry name" value="NAD(P)-binding Rossmann-like Domain"/>
    <property type="match status" value="1"/>
</dbReference>
<dbReference type="EMBL" id="LKST01000004">
    <property type="protein sequence ID" value="KQB83179.1"/>
    <property type="molecule type" value="Genomic_DNA"/>
</dbReference>
<dbReference type="Pfam" id="PF22242">
    <property type="entry name" value="6PGD_like"/>
    <property type="match status" value="1"/>
</dbReference>
<sequence>MRVGVWRGRGVTDYANQVVRRIAAGLRDAGHTVTPLSHPAEEEEIALAQAILLGVGSAELPEAVAQVSPHLRPHHIVLHVLPGETLAALAPARSTGAVVGSLVPLWSGRWAVEYTDELGQAILELLAGELSGVAVPVSQEKRAALATALSWHRFSQDTLEEADRAMRAAFAGTIVSTEMNLEERNNRTTAVLADAPDLARQFSGIVDPGRARIFAQLARRAAERDGREEVELWAMQEETP</sequence>
<accession>A0A0Q1DSZ1</accession>
<dbReference type="InterPro" id="IPR054507">
    <property type="entry name" value="CGL2689-like_C"/>
</dbReference>
<keyword evidence="3" id="KW-1185">Reference proteome</keyword>
<dbReference type="Gene3D" id="1.10.1040.40">
    <property type="match status" value="1"/>
</dbReference>
<evidence type="ECO:0000313" key="3">
    <source>
        <dbReference type="Proteomes" id="UP000050517"/>
    </source>
</evidence>
<feature type="domain" description="CGL2689-like C-terminal" evidence="1">
    <location>
        <begin position="139"/>
        <end position="237"/>
    </location>
</feature>
<dbReference type="PATRIC" id="fig|1544416.3.peg.2147"/>